<proteinExistence type="predicted"/>
<evidence type="ECO:0000313" key="2">
    <source>
        <dbReference type="Proteomes" id="UP001055553"/>
    </source>
</evidence>
<keyword evidence="2" id="KW-1185">Reference proteome</keyword>
<sequence length="451" mass="53594">MSISQNIDLSNLNDSYYYRLLYNLLGHMLQNKKIKDVDRLLEILKDEIEKTIKEDFRASILVTSVSKEEGRNFYLPGESLLSEDEVKEIIDDLDGIYIYNNKRIFLFKIKNSRVFENYKKEIIATMKKIYNEKKNQIDEGIDFKRLLEKVNAQKIKKLYLSSSDRNNKKSSGKAYSNIALFLILNDFILYILKYINKYSNVKSDDELLIQLLNRDENILYVPAVFTVLGSEKKRKYYINNLVDFIFKFYPEEKTKVSEYSIIGSFLFSFYIIDKDFRDKVLGLLDKFLYYLIFKEYINWAILSQMISIFYDYNSKKFIRNNKKPISIKGIKFFIMMDLKKYFHWAYETGKTIIKESPTNGKDYIEEIIKNIRKEELPGRFKDELYNSLYKITEKIKKEKGNPNFNLEIDKDIIEKNHYGDEFYKLKSAIMAGFINSLSYKSEEANTNNNIS</sequence>
<name>A0A915SKL6_9ARCH</name>
<reference evidence="2" key="1">
    <citation type="journal article" date="2022" name="Int. J. Syst. Evol. Microbiol.">
        <title>Nanobdella aerobiophila gen. nov., sp. nov., a thermoacidophilic, obligate ectosymbiotic archaeon, and proposal of Nanobdellaceae fam. nov., Nanobdellales ord. nov. and Nanobdellia class. nov.</title>
        <authorList>
            <person name="Kato S."/>
            <person name="Ogasawara A."/>
            <person name="Itoh T."/>
            <person name="Sakai H.D."/>
            <person name="Shimizu M."/>
            <person name="Yuki M."/>
            <person name="Kaneko M."/>
            <person name="Takashina T."/>
            <person name="Ohkuma M."/>
        </authorList>
    </citation>
    <scope>NUCLEOTIDE SEQUENCE [LARGE SCALE GENOMIC DNA]</scope>
    <source>
        <strain evidence="2">MJ1</strain>
    </source>
</reference>
<gene>
    <name evidence="1" type="ORF">MJ1_0578</name>
</gene>
<protein>
    <submittedName>
        <fullName evidence="1">Uncharacterized protein</fullName>
    </submittedName>
</protein>
<dbReference type="RefSeq" id="WP_258393042.1">
    <property type="nucleotide sequence ID" value="NZ_AP019769.1"/>
</dbReference>
<dbReference type="KEGG" id="naer:MJ1_0578"/>
<dbReference type="AlphaFoldDB" id="A0A915SKL6"/>
<accession>A0A915SKL6</accession>
<organism evidence="1 2">
    <name type="scientific">Nanobdella aerobiophila</name>
    <dbReference type="NCBI Taxonomy" id="2586965"/>
    <lineage>
        <taxon>Archaea</taxon>
        <taxon>Nanobdellota</taxon>
        <taxon>Nanobdellia</taxon>
        <taxon>Nanobdellales</taxon>
        <taxon>Nanobdellaceae</taxon>
        <taxon>Nanobdella</taxon>
    </lineage>
</organism>
<dbReference type="Proteomes" id="UP001055553">
    <property type="component" value="Chromosome"/>
</dbReference>
<dbReference type="GeneID" id="74568524"/>
<evidence type="ECO:0000313" key="1">
    <source>
        <dbReference type="EMBL" id="BBL45728.1"/>
    </source>
</evidence>
<dbReference type="EMBL" id="AP019769">
    <property type="protein sequence ID" value="BBL45728.1"/>
    <property type="molecule type" value="Genomic_DNA"/>
</dbReference>